<reference evidence="8 9" key="1">
    <citation type="submission" date="2024-09" db="EMBL/GenBank/DDBJ databases">
        <title>Floridaenema gen nov. (Aerosakkonemataceae, Aerosakkonematales ord. nov., Cyanobacteria) from benthic tropical and subtropical fresh waters, with the description of four new species.</title>
        <authorList>
            <person name="Moretto J.A."/>
            <person name="Berthold D.E."/>
            <person name="Lefler F.W."/>
            <person name="Huang I.-S."/>
            <person name="Laughinghouse H. IV."/>
        </authorList>
    </citation>
    <scope>NUCLEOTIDE SEQUENCE [LARGE SCALE GENOMIC DNA]</scope>
    <source>
        <strain evidence="8 9">BLCC-F167</strain>
    </source>
</reference>
<dbReference type="Pfam" id="PF00350">
    <property type="entry name" value="Dynamin_N"/>
    <property type="match status" value="1"/>
</dbReference>
<evidence type="ECO:0000256" key="4">
    <source>
        <dbReference type="ARBA" id="ARBA00023134"/>
    </source>
</evidence>
<keyword evidence="9" id="KW-1185">Reference proteome</keyword>
<dbReference type="CDD" id="cd00882">
    <property type="entry name" value="Ras_like_GTPase"/>
    <property type="match status" value="1"/>
</dbReference>
<keyword evidence="3" id="KW-0378">Hydrolase</keyword>
<evidence type="ECO:0000313" key="8">
    <source>
        <dbReference type="EMBL" id="MFB2838065.1"/>
    </source>
</evidence>
<comment type="subcellular location">
    <subcellularLocation>
        <location evidence="1">Membrane</location>
    </subcellularLocation>
</comment>
<sequence>MTSNPLKPNVQDLQTDVIELLGQISTLMYRASTALSSDQASKKYADFKTEVDDANRNVNKLELRMAIVAPMKAGKSTIVNAIVGQDILPSRNAAMTTLPTEIVFNAELLEPALRLSSEILTIFKETFLTLQCKIRELGTEGMGKKMEQYPHLIELSEQIRDEMWRSLASPKTSGREQIIKALTGLNDIVRLCSLITPLSDPLAQLTDVPCIETPFRRAQEAEKSEKLGNLVIIDTPGPNEAGENLRLAAVVEEQLRKSSIVLIVLDFTQLKTEAAEKVKKDVQKVIDLRGKENLYVLINKVDQRRDTDMTPEQVRQFVAAEFGIGDPSDDERVFEIAGRRAFVAANFMQELELNPNVTLKQMPTGRALAQEVFGIDWEEDLARISHKR</sequence>
<dbReference type="Proteomes" id="UP001576780">
    <property type="component" value="Unassembled WGS sequence"/>
</dbReference>
<dbReference type="InterPro" id="IPR027094">
    <property type="entry name" value="Mitofusin_fam"/>
</dbReference>
<keyword evidence="4" id="KW-0342">GTP-binding</keyword>
<evidence type="ECO:0000256" key="2">
    <source>
        <dbReference type="ARBA" id="ARBA00022741"/>
    </source>
</evidence>
<dbReference type="PANTHER" id="PTHR10465:SF0">
    <property type="entry name" value="SARCALUMENIN"/>
    <property type="match status" value="1"/>
</dbReference>
<evidence type="ECO:0000256" key="1">
    <source>
        <dbReference type="ARBA" id="ARBA00004370"/>
    </source>
</evidence>
<proteinExistence type="predicted"/>
<dbReference type="PANTHER" id="PTHR10465">
    <property type="entry name" value="TRANSMEMBRANE GTPASE FZO1"/>
    <property type="match status" value="1"/>
</dbReference>
<dbReference type="Gene3D" id="3.40.50.300">
    <property type="entry name" value="P-loop containing nucleotide triphosphate hydrolases"/>
    <property type="match status" value="1"/>
</dbReference>
<dbReference type="SUPFAM" id="SSF52540">
    <property type="entry name" value="P-loop containing nucleoside triphosphate hydrolases"/>
    <property type="match status" value="1"/>
</dbReference>
<keyword evidence="6" id="KW-0175">Coiled coil</keyword>
<name>A0ABV4WSK5_9CYAN</name>
<evidence type="ECO:0000313" key="9">
    <source>
        <dbReference type="Proteomes" id="UP001576780"/>
    </source>
</evidence>
<feature type="coiled-coil region" evidence="6">
    <location>
        <begin position="37"/>
        <end position="64"/>
    </location>
</feature>
<accession>A0ABV4WSK5</accession>
<organism evidence="8 9">
    <name type="scientific">Floridaenema evergladense BLCC-F167</name>
    <dbReference type="NCBI Taxonomy" id="3153639"/>
    <lineage>
        <taxon>Bacteria</taxon>
        <taxon>Bacillati</taxon>
        <taxon>Cyanobacteriota</taxon>
        <taxon>Cyanophyceae</taxon>
        <taxon>Oscillatoriophycideae</taxon>
        <taxon>Aerosakkonematales</taxon>
        <taxon>Aerosakkonemataceae</taxon>
        <taxon>Floridanema</taxon>
        <taxon>Floridanema evergladense</taxon>
    </lineage>
</organism>
<evidence type="ECO:0000256" key="3">
    <source>
        <dbReference type="ARBA" id="ARBA00022801"/>
    </source>
</evidence>
<keyword evidence="2" id="KW-0547">Nucleotide-binding</keyword>
<keyword evidence="5" id="KW-0472">Membrane</keyword>
<dbReference type="EMBL" id="JBHFNT010000235">
    <property type="protein sequence ID" value="MFB2838065.1"/>
    <property type="molecule type" value="Genomic_DNA"/>
</dbReference>
<dbReference type="InterPro" id="IPR045063">
    <property type="entry name" value="Dynamin_N"/>
</dbReference>
<dbReference type="InterPro" id="IPR027417">
    <property type="entry name" value="P-loop_NTPase"/>
</dbReference>
<evidence type="ECO:0000259" key="7">
    <source>
        <dbReference type="Pfam" id="PF00350"/>
    </source>
</evidence>
<gene>
    <name evidence="8" type="ORF">ACE1CA_26495</name>
</gene>
<evidence type="ECO:0000256" key="5">
    <source>
        <dbReference type="ARBA" id="ARBA00023136"/>
    </source>
</evidence>
<dbReference type="RefSeq" id="WP_413280397.1">
    <property type="nucleotide sequence ID" value="NZ_JBHFNT010000235.1"/>
</dbReference>
<evidence type="ECO:0000256" key="6">
    <source>
        <dbReference type="SAM" id="Coils"/>
    </source>
</evidence>
<comment type="caution">
    <text evidence="8">The sequence shown here is derived from an EMBL/GenBank/DDBJ whole genome shotgun (WGS) entry which is preliminary data.</text>
</comment>
<feature type="domain" description="Dynamin N-terminal" evidence="7">
    <location>
        <begin position="66"/>
        <end position="295"/>
    </location>
</feature>
<protein>
    <submittedName>
        <fullName evidence="8">Dynamin family protein</fullName>
    </submittedName>
</protein>